<protein>
    <submittedName>
        <fullName evidence="2">Macro domain-like protein</fullName>
    </submittedName>
</protein>
<dbReference type="GeneID" id="30965638"/>
<evidence type="ECO:0000313" key="2">
    <source>
        <dbReference type="EMBL" id="ODV59139.1"/>
    </source>
</evidence>
<name>A0A1D2VBY6_9ASCO</name>
<proteinExistence type="predicted"/>
<dbReference type="RefSeq" id="XP_020045446.1">
    <property type="nucleotide sequence ID" value="XM_020192002.1"/>
</dbReference>
<evidence type="ECO:0000259" key="1">
    <source>
        <dbReference type="Pfam" id="PF14519"/>
    </source>
</evidence>
<dbReference type="Gene3D" id="3.40.220.10">
    <property type="entry name" value="Leucine Aminopeptidase, subunit E, domain 1"/>
    <property type="match status" value="1"/>
</dbReference>
<dbReference type="SUPFAM" id="SSF52949">
    <property type="entry name" value="Macro domain-like"/>
    <property type="match status" value="1"/>
</dbReference>
<feature type="domain" description="Macro-like" evidence="1">
    <location>
        <begin position="4"/>
        <end position="232"/>
    </location>
</feature>
<dbReference type="Pfam" id="PF14519">
    <property type="entry name" value="Macro_2"/>
    <property type="match status" value="1"/>
</dbReference>
<dbReference type="OrthoDB" id="6082470at2759"/>
<gene>
    <name evidence="2" type="ORF">ASCRUDRAFT_71866</name>
</gene>
<accession>A0A1D2VBY6</accession>
<dbReference type="FunCoup" id="A0A1D2VBY6">
    <property type="interactions" value="4"/>
</dbReference>
<dbReference type="Proteomes" id="UP000095038">
    <property type="component" value="Unassembled WGS sequence"/>
</dbReference>
<sequence length="252" mass="28515">MNREIRIFLLDFNAECCSRWKHYLQKIKQDNLELNWLGRRVSIETFCGTLSNFGKTNQKSIGSQVGLTAIVSPGNSLGFLRGGFDLAIAEFFVEDKKDFLLTESRLQNQIGLNANGYVPVGCARLVKFDEKHDISFANSKAWKLLRSNHILHIPTMAVPESLISFLSTDSISRLVFDCTWQILTTINSYNMHHFNDEYLETIVISGLGTGWGKVPYDICARSMITAIIIFTTAGLSPHEKSLKCLRFINKIK</sequence>
<dbReference type="AlphaFoldDB" id="A0A1D2VBY6"/>
<dbReference type="InParanoid" id="A0A1D2VBY6"/>
<dbReference type="InterPro" id="IPR043472">
    <property type="entry name" value="Macro_dom-like"/>
</dbReference>
<evidence type="ECO:0000313" key="3">
    <source>
        <dbReference type="Proteomes" id="UP000095038"/>
    </source>
</evidence>
<reference evidence="3" key="1">
    <citation type="submission" date="2016-05" db="EMBL/GenBank/DDBJ databases">
        <title>Comparative genomics of biotechnologically important yeasts.</title>
        <authorList>
            <consortium name="DOE Joint Genome Institute"/>
            <person name="Riley R."/>
            <person name="Haridas S."/>
            <person name="Wolfe K.H."/>
            <person name="Lopes M.R."/>
            <person name="Hittinger C.T."/>
            <person name="Goker M."/>
            <person name="Salamov A."/>
            <person name="Wisecaver J."/>
            <person name="Long T.M."/>
            <person name="Aerts A.L."/>
            <person name="Barry K."/>
            <person name="Choi C."/>
            <person name="Clum A."/>
            <person name="Coughlan A.Y."/>
            <person name="Deshpande S."/>
            <person name="Douglass A.P."/>
            <person name="Hanson S.J."/>
            <person name="Klenk H.-P."/>
            <person name="Labutti K."/>
            <person name="Lapidus A."/>
            <person name="Lindquist E."/>
            <person name="Lipzen A."/>
            <person name="Meier-Kolthoff J.P."/>
            <person name="Ohm R.A."/>
            <person name="Otillar R.P."/>
            <person name="Pangilinan J."/>
            <person name="Peng Y."/>
            <person name="Rokas A."/>
            <person name="Rosa C.A."/>
            <person name="Scheuner C."/>
            <person name="Sibirny A.A."/>
            <person name="Slot J.C."/>
            <person name="Stielow J.B."/>
            <person name="Sun H."/>
            <person name="Kurtzman C.P."/>
            <person name="Blackwell M."/>
            <person name="Grigoriev I.V."/>
            <person name="Jeffries T.W."/>
        </authorList>
    </citation>
    <scope>NUCLEOTIDE SEQUENCE [LARGE SCALE GENOMIC DNA]</scope>
    <source>
        <strain evidence="3">DSM 1968</strain>
    </source>
</reference>
<dbReference type="STRING" id="1344418.A0A1D2VBY6"/>
<dbReference type="EMBL" id="KV454487">
    <property type="protein sequence ID" value="ODV59139.1"/>
    <property type="molecule type" value="Genomic_DNA"/>
</dbReference>
<keyword evidence="3" id="KW-1185">Reference proteome</keyword>
<organism evidence="2 3">
    <name type="scientific">Ascoidea rubescens DSM 1968</name>
    <dbReference type="NCBI Taxonomy" id="1344418"/>
    <lineage>
        <taxon>Eukaryota</taxon>
        <taxon>Fungi</taxon>
        <taxon>Dikarya</taxon>
        <taxon>Ascomycota</taxon>
        <taxon>Saccharomycotina</taxon>
        <taxon>Saccharomycetes</taxon>
        <taxon>Ascoideaceae</taxon>
        <taxon>Ascoidea</taxon>
    </lineage>
</organism>
<dbReference type="InterPro" id="IPR028071">
    <property type="entry name" value="Macro-like_dom"/>
</dbReference>